<evidence type="ECO:0000313" key="2">
    <source>
        <dbReference type="Proteomes" id="UP000008963"/>
    </source>
</evidence>
<evidence type="ECO:0000313" key="1">
    <source>
        <dbReference type="EMBL" id="CBW27346.1"/>
    </source>
</evidence>
<proteinExistence type="predicted"/>
<dbReference type="PATRIC" id="fig|862908.3.peg.2442"/>
<dbReference type="HOGENOM" id="CLU_2058092_0_0_7"/>
<name>E1X602_HALMS</name>
<sequence>MTLLFLSCVSVSANTVESIYSAESKLHPALKKEIAAVLLEDYKCINAYGLRELNTEVVVDRVDQGVVDYYYTTTFSATYTYDYHPNTAKVVVKSAKYAGSNPTIKWTDIESIEAHILCE</sequence>
<dbReference type="Proteomes" id="UP000008963">
    <property type="component" value="Chromosome"/>
</dbReference>
<gene>
    <name evidence="1" type="ordered locus">BMS_2557</name>
</gene>
<reference evidence="2" key="1">
    <citation type="journal article" date="2013" name="ISME J.">
        <title>A small predatory core genome in the divergent marine Bacteriovorax marinus SJ and the terrestrial Bdellovibrio bacteriovorus.</title>
        <authorList>
            <person name="Crossman L.C."/>
            <person name="Chen H."/>
            <person name="Cerdeno-Tarraga A.M."/>
            <person name="Brooks K."/>
            <person name="Quail M.A."/>
            <person name="Pineiro S.A."/>
            <person name="Hobley L."/>
            <person name="Sockett R.E."/>
            <person name="Bentley S.D."/>
            <person name="Parkhill J."/>
            <person name="Williams H.N."/>
            <person name="Stine O.C."/>
        </authorList>
    </citation>
    <scope>NUCLEOTIDE SEQUENCE [LARGE SCALE GENOMIC DNA]</scope>
    <source>
        <strain evidence="2">ATCC BAA-682 / DSM 15412 / SJ</strain>
    </source>
</reference>
<dbReference type="KEGG" id="bmx:BMS_2557"/>
<dbReference type="AlphaFoldDB" id="E1X602"/>
<dbReference type="EMBL" id="FQ312005">
    <property type="protein sequence ID" value="CBW27346.1"/>
    <property type="molecule type" value="Genomic_DNA"/>
</dbReference>
<protein>
    <submittedName>
        <fullName evidence="1">Uncharacterized protein</fullName>
    </submittedName>
</protein>
<dbReference type="STRING" id="862908.BMS_2557"/>
<organism evidence="1 2">
    <name type="scientific">Halobacteriovorax marinus (strain ATCC BAA-682 / DSM 15412 / SJ)</name>
    <name type="common">Bacteriovorax marinus</name>
    <dbReference type="NCBI Taxonomy" id="862908"/>
    <lineage>
        <taxon>Bacteria</taxon>
        <taxon>Pseudomonadati</taxon>
        <taxon>Bdellovibrionota</taxon>
        <taxon>Bacteriovoracia</taxon>
        <taxon>Bacteriovoracales</taxon>
        <taxon>Halobacteriovoraceae</taxon>
        <taxon>Halobacteriovorax</taxon>
    </lineage>
</organism>
<keyword evidence="2" id="KW-1185">Reference proteome</keyword>
<accession>E1X602</accession>